<proteinExistence type="predicted"/>
<protein>
    <submittedName>
        <fullName evidence="2">Uncharacterized protein</fullName>
    </submittedName>
</protein>
<feature type="transmembrane region" description="Helical" evidence="1">
    <location>
        <begin position="142"/>
        <end position="162"/>
    </location>
</feature>
<dbReference type="PANTHER" id="PTHR40465:SF1">
    <property type="entry name" value="DUF6534 DOMAIN-CONTAINING PROTEIN"/>
    <property type="match status" value="1"/>
</dbReference>
<feature type="transmembrane region" description="Helical" evidence="1">
    <location>
        <begin position="210"/>
        <end position="234"/>
    </location>
</feature>
<feature type="transmembrane region" description="Helical" evidence="1">
    <location>
        <begin position="99"/>
        <end position="122"/>
    </location>
</feature>
<organism evidence="2 3">
    <name type="scientific">Mycena maculata</name>
    <dbReference type="NCBI Taxonomy" id="230809"/>
    <lineage>
        <taxon>Eukaryota</taxon>
        <taxon>Fungi</taxon>
        <taxon>Dikarya</taxon>
        <taxon>Basidiomycota</taxon>
        <taxon>Agaricomycotina</taxon>
        <taxon>Agaricomycetes</taxon>
        <taxon>Agaricomycetidae</taxon>
        <taxon>Agaricales</taxon>
        <taxon>Marasmiineae</taxon>
        <taxon>Mycenaceae</taxon>
        <taxon>Mycena</taxon>
    </lineage>
</organism>
<dbReference type="EMBL" id="JARJLG010000182">
    <property type="protein sequence ID" value="KAJ7731553.1"/>
    <property type="molecule type" value="Genomic_DNA"/>
</dbReference>
<feature type="transmembrane region" description="Helical" evidence="1">
    <location>
        <begin position="67"/>
        <end position="87"/>
    </location>
</feature>
<keyword evidence="1" id="KW-0472">Membrane</keyword>
<keyword evidence="3" id="KW-1185">Reference proteome</keyword>
<dbReference type="AlphaFoldDB" id="A0AAD7MTQ0"/>
<gene>
    <name evidence="2" type="ORF">DFH07DRAFT_781211</name>
</gene>
<name>A0AAD7MTQ0_9AGAR</name>
<feature type="transmembrane region" description="Helical" evidence="1">
    <location>
        <begin position="174"/>
        <end position="198"/>
    </location>
</feature>
<evidence type="ECO:0000313" key="2">
    <source>
        <dbReference type="EMBL" id="KAJ7731553.1"/>
    </source>
</evidence>
<sequence length="391" mass="43797">MVVRLRSAENTAVSLPQPIQIDAVLRTPGWDYGLLAALPILEVVFNPSLTSMSSIPELNGTLGATEIASVVGAFLLGMLTLQVWNYYRRSSADSFLLRCTVALVWWISLLELGHTVAAWHAGYLQTVTFYGQPQHISSPPRSGVLTILLAALVVAVVQSFFANRIRILSGSWTIMLIICSLNTLRFMANMGSLGLVLHFSRISIIFEYRWLVMTALSLGLAVDFLITASVCYFLRHMGACASKRSRTIVDTLIAWSIVHDADRSILKLNACFSLWGNLTITQSLNGRKRLHRDDDEPTAVIHFAPVRASTEKEVMLYGRSVVHPIYGPVDRDLFRVRLLAGQNLSLLGTWSITLISRPGYRIPVKPKDHRGLWKRFDTRQLLRQYVTVFRS</sequence>
<dbReference type="Proteomes" id="UP001215280">
    <property type="component" value="Unassembled WGS sequence"/>
</dbReference>
<comment type="caution">
    <text evidence="2">The sequence shown here is derived from an EMBL/GenBank/DDBJ whole genome shotgun (WGS) entry which is preliminary data.</text>
</comment>
<dbReference type="PANTHER" id="PTHR40465">
    <property type="entry name" value="CHROMOSOME 1, WHOLE GENOME SHOTGUN SEQUENCE"/>
    <property type="match status" value="1"/>
</dbReference>
<reference evidence="2" key="1">
    <citation type="submission" date="2023-03" db="EMBL/GenBank/DDBJ databases">
        <title>Massive genome expansion in bonnet fungi (Mycena s.s.) driven by repeated elements and novel gene families across ecological guilds.</title>
        <authorList>
            <consortium name="Lawrence Berkeley National Laboratory"/>
            <person name="Harder C.B."/>
            <person name="Miyauchi S."/>
            <person name="Viragh M."/>
            <person name="Kuo A."/>
            <person name="Thoen E."/>
            <person name="Andreopoulos B."/>
            <person name="Lu D."/>
            <person name="Skrede I."/>
            <person name="Drula E."/>
            <person name="Henrissat B."/>
            <person name="Morin E."/>
            <person name="Kohler A."/>
            <person name="Barry K."/>
            <person name="LaButti K."/>
            <person name="Morin E."/>
            <person name="Salamov A."/>
            <person name="Lipzen A."/>
            <person name="Mereny Z."/>
            <person name="Hegedus B."/>
            <person name="Baldrian P."/>
            <person name="Stursova M."/>
            <person name="Weitz H."/>
            <person name="Taylor A."/>
            <person name="Grigoriev I.V."/>
            <person name="Nagy L.G."/>
            <person name="Martin F."/>
            <person name="Kauserud H."/>
        </authorList>
    </citation>
    <scope>NUCLEOTIDE SEQUENCE</scope>
    <source>
        <strain evidence="2">CBHHK188m</strain>
    </source>
</reference>
<keyword evidence="1" id="KW-1133">Transmembrane helix</keyword>
<evidence type="ECO:0000256" key="1">
    <source>
        <dbReference type="SAM" id="Phobius"/>
    </source>
</evidence>
<evidence type="ECO:0000313" key="3">
    <source>
        <dbReference type="Proteomes" id="UP001215280"/>
    </source>
</evidence>
<keyword evidence="1" id="KW-0812">Transmembrane</keyword>
<accession>A0AAD7MTQ0</accession>